<reference evidence="2 3" key="1">
    <citation type="submission" date="2015-04" db="EMBL/GenBank/DDBJ databases">
        <authorList>
            <person name="Syromyatnikov M.Y."/>
            <person name="Popov V.N."/>
        </authorList>
    </citation>
    <scope>NUCLEOTIDE SEQUENCE [LARGE SCALE GENOMIC DNA]</scope>
</reference>
<organism evidence="2 3">
    <name type="scientific">Clunio marinus</name>
    <dbReference type="NCBI Taxonomy" id="568069"/>
    <lineage>
        <taxon>Eukaryota</taxon>
        <taxon>Metazoa</taxon>
        <taxon>Ecdysozoa</taxon>
        <taxon>Arthropoda</taxon>
        <taxon>Hexapoda</taxon>
        <taxon>Insecta</taxon>
        <taxon>Pterygota</taxon>
        <taxon>Neoptera</taxon>
        <taxon>Endopterygota</taxon>
        <taxon>Diptera</taxon>
        <taxon>Nematocera</taxon>
        <taxon>Chironomoidea</taxon>
        <taxon>Chironomidae</taxon>
        <taxon>Clunio</taxon>
    </lineage>
</organism>
<evidence type="ECO:0000256" key="1">
    <source>
        <dbReference type="SAM" id="MobiDB-lite"/>
    </source>
</evidence>
<feature type="compositionally biased region" description="Low complexity" evidence="1">
    <location>
        <begin position="8"/>
        <end position="36"/>
    </location>
</feature>
<evidence type="ECO:0000313" key="2">
    <source>
        <dbReference type="EMBL" id="CRK92494.1"/>
    </source>
</evidence>
<name>A0A1J1I0X4_9DIPT</name>
<feature type="compositionally biased region" description="Low complexity" evidence="1">
    <location>
        <begin position="67"/>
        <end position="81"/>
    </location>
</feature>
<proteinExistence type="predicted"/>
<sequence length="115" mass="12168">MDQSTPFSVTSSNISTTSTIITSTPASSHSVIVDPSSSDEKPGASTSVLFSSIPTVSSDPQHTPKRVSSSTLSSPVLTPPTGKILSRNCNGTKNQTKKKVFEKFLCSVHVWAIKD</sequence>
<dbReference type="Proteomes" id="UP000183832">
    <property type="component" value="Unassembled WGS sequence"/>
</dbReference>
<feature type="compositionally biased region" description="Polar residues" evidence="1">
    <location>
        <begin position="44"/>
        <end position="61"/>
    </location>
</feature>
<protein>
    <submittedName>
        <fullName evidence="2">CLUMA_CG006059, isoform A</fullName>
    </submittedName>
</protein>
<dbReference type="EMBL" id="CVRI01000029">
    <property type="protein sequence ID" value="CRK92494.1"/>
    <property type="molecule type" value="Genomic_DNA"/>
</dbReference>
<feature type="region of interest" description="Disordered" evidence="1">
    <location>
        <begin position="1"/>
        <end position="90"/>
    </location>
</feature>
<dbReference type="AlphaFoldDB" id="A0A1J1I0X4"/>
<keyword evidence="3" id="KW-1185">Reference proteome</keyword>
<accession>A0A1J1I0X4</accession>
<evidence type="ECO:0000313" key="3">
    <source>
        <dbReference type="Proteomes" id="UP000183832"/>
    </source>
</evidence>
<gene>
    <name evidence="2" type="ORF">CLUMA_CG006059</name>
</gene>